<protein>
    <recommendedName>
        <fullName evidence="3">Lipoprotein</fullName>
    </recommendedName>
</protein>
<keyword evidence="2" id="KW-1185">Reference proteome</keyword>
<evidence type="ECO:0000313" key="2">
    <source>
        <dbReference type="Proteomes" id="UP001474120"/>
    </source>
</evidence>
<organism evidence="1 2">
    <name type="scientific">Lutimonas vermicola</name>
    <dbReference type="NCBI Taxonomy" id="414288"/>
    <lineage>
        <taxon>Bacteria</taxon>
        <taxon>Pseudomonadati</taxon>
        <taxon>Bacteroidota</taxon>
        <taxon>Flavobacteriia</taxon>
        <taxon>Flavobacteriales</taxon>
        <taxon>Flavobacteriaceae</taxon>
        <taxon>Lutimonas</taxon>
    </lineage>
</organism>
<reference evidence="1 2" key="1">
    <citation type="submission" date="2024-04" db="EMBL/GenBank/DDBJ databases">
        <title>whole genome sequencing of Lutimonas vermicola strain IMCC1616.</title>
        <authorList>
            <person name="Bae S.S."/>
        </authorList>
    </citation>
    <scope>NUCLEOTIDE SEQUENCE [LARGE SCALE GENOMIC DNA]</scope>
    <source>
        <strain evidence="1 2">IMCC1616</strain>
    </source>
</reference>
<dbReference type="EMBL" id="JBCDNA010000002">
    <property type="protein sequence ID" value="MEL4456476.1"/>
    <property type="molecule type" value="Genomic_DNA"/>
</dbReference>
<dbReference type="RefSeq" id="WP_342160620.1">
    <property type="nucleotide sequence ID" value="NZ_JBCDNA010000002.1"/>
</dbReference>
<comment type="caution">
    <text evidence="1">The sequence shown here is derived from an EMBL/GenBank/DDBJ whole genome shotgun (WGS) entry which is preliminary data.</text>
</comment>
<name>A0ABU9L4W2_9FLAO</name>
<sequence>MKTFKAKLFTLSLVILVLNSCIVKSLYPFYTKNTIFFEKRFIGTWIDTENARWEILKCQEVILKENKKDQPSELGQDQLRIYDKYKNAYVVYFEKDETKSSFLAMPFKINEQLFFDFSPIDDKEIDNSNNELYKIHLIGAHTLAKVDFLNENKVDINWFSSEKLMELLEQDKIKIKHERVGFAETILLTASSEELQEFIKKYLNSNDADKWATDVEFNLNRINEK</sequence>
<evidence type="ECO:0008006" key="3">
    <source>
        <dbReference type="Google" id="ProtNLM"/>
    </source>
</evidence>
<accession>A0ABU9L4W2</accession>
<proteinExistence type="predicted"/>
<evidence type="ECO:0000313" key="1">
    <source>
        <dbReference type="EMBL" id="MEL4456476.1"/>
    </source>
</evidence>
<dbReference type="Proteomes" id="UP001474120">
    <property type="component" value="Unassembled WGS sequence"/>
</dbReference>
<gene>
    <name evidence="1" type="ORF">AABB81_11250</name>
</gene>